<comment type="caution">
    <text evidence="1">The sequence shown here is derived from an EMBL/GenBank/DDBJ whole genome shotgun (WGS) entry which is preliminary data.</text>
</comment>
<dbReference type="Proteomes" id="UP001283361">
    <property type="component" value="Unassembled WGS sequence"/>
</dbReference>
<dbReference type="EMBL" id="JAWDGP010000265">
    <property type="protein sequence ID" value="KAK3802138.1"/>
    <property type="molecule type" value="Genomic_DNA"/>
</dbReference>
<evidence type="ECO:0000313" key="2">
    <source>
        <dbReference type="Proteomes" id="UP001283361"/>
    </source>
</evidence>
<gene>
    <name evidence="1" type="ORF">RRG08_050024</name>
</gene>
<protein>
    <submittedName>
        <fullName evidence="1">Uncharacterized protein</fullName>
    </submittedName>
</protein>
<reference evidence="1" key="1">
    <citation type="journal article" date="2023" name="G3 (Bethesda)">
        <title>A reference genome for the long-term kleptoplast-retaining sea slug Elysia crispata morphotype clarki.</title>
        <authorList>
            <person name="Eastman K.E."/>
            <person name="Pendleton A.L."/>
            <person name="Shaikh M.A."/>
            <person name="Suttiyut T."/>
            <person name="Ogas R."/>
            <person name="Tomko P."/>
            <person name="Gavelis G."/>
            <person name="Widhalm J.R."/>
            <person name="Wisecaver J.H."/>
        </authorList>
    </citation>
    <scope>NUCLEOTIDE SEQUENCE</scope>
    <source>
        <strain evidence="1">ECLA1</strain>
    </source>
</reference>
<proteinExistence type="predicted"/>
<dbReference type="AlphaFoldDB" id="A0AAE1EDM5"/>
<evidence type="ECO:0000313" key="1">
    <source>
        <dbReference type="EMBL" id="KAK3802138.1"/>
    </source>
</evidence>
<accession>A0AAE1EDM5</accession>
<organism evidence="1 2">
    <name type="scientific">Elysia crispata</name>
    <name type="common">lettuce slug</name>
    <dbReference type="NCBI Taxonomy" id="231223"/>
    <lineage>
        <taxon>Eukaryota</taxon>
        <taxon>Metazoa</taxon>
        <taxon>Spiralia</taxon>
        <taxon>Lophotrochozoa</taxon>
        <taxon>Mollusca</taxon>
        <taxon>Gastropoda</taxon>
        <taxon>Heterobranchia</taxon>
        <taxon>Euthyneura</taxon>
        <taxon>Panpulmonata</taxon>
        <taxon>Sacoglossa</taxon>
        <taxon>Placobranchoidea</taxon>
        <taxon>Plakobranchidae</taxon>
        <taxon>Elysia</taxon>
    </lineage>
</organism>
<sequence>MSRHLDTSLMQCAIFYQFVMTPIPPTHVARNNYHALTCLAVNVMFLLDLLCLDNSGQVGMDEPNWPVLGPTGHVSQGALVVNFEASWIKAILIELILKL</sequence>
<keyword evidence="2" id="KW-1185">Reference proteome</keyword>
<name>A0AAE1EDM5_9GAST</name>